<dbReference type="STRING" id="1313296.SAMN05661091_2388"/>
<name>A0A1X7HBU4_9BACL</name>
<evidence type="ECO:0000256" key="2">
    <source>
        <dbReference type="RuleBase" id="RU003452"/>
    </source>
</evidence>
<organism evidence="3 4">
    <name type="scientific">Paenibacillus uliginis N3/975</name>
    <dbReference type="NCBI Taxonomy" id="1313296"/>
    <lineage>
        <taxon>Bacteria</taxon>
        <taxon>Bacillati</taxon>
        <taxon>Bacillota</taxon>
        <taxon>Bacilli</taxon>
        <taxon>Bacillales</taxon>
        <taxon>Paenibacillaceae</taxon>
        <taxon>Paenibacillus</taxon>
    </lineage>
</organism>
<evidence type="ECO:0000313" key="4">
    <source>
        <dbReference type="Proteomes" id="UP000192940"/>
    </source>
</evidence>
<evidence type="ECO:0000313" key="3">
    <source>
        <dbReference type="EMBL" id="SMF83453.1"/>
    </source>
</evidence>
<keyword evidence="4" id="KW-1185">Reference proteome</keyword>
<dbReference type="Gene3D" id="3.30.2140.10">
    <property type="entry name" value="Arylamine N-acetyltransferase"/>
    <property type="match status" value="1"/>
</dbReference>
<dbReference type="PRINTS" id="PR01543">
    <property type="entry name" value="ANATRNSFRASE"/>
</dbReference>
<proteinExistence type="inferred from homology"/>
<dbReference type="Gene3D" id="2.40.128.150">
    <property type="entry name" value="Cysteine proteinases"/>
    <property type="match status" value="1"/>
</dbReference>
<dbReference type="AlphaFoldDB" id="A0A1X7HBU4"/>
<protein>
    <submittedName>
        <fullName evidence="3">N-hydroxyarylamine O-acetyltransferase</fullName>
    </submittedName>
</protein>
<reference evidence="4" key="1">
    <citation type="submission" date="2017-04" db="EMBL/GenBank/DDBJ databases">
        <authorList>
            <person name="Varghese N."/>
            <person name="Submissions S."/>
        </authorList>
    </citation>
    <scope>NUCLEOTIDE SEQUENCE [LARGE SCALE GENOMIC DNA]</scope>
    <source>
        <strain evidence="4">N3/975</strain>
    </source>
</reference>
<dbReference type="PANTHER" id="PTHR11786:SF0">
    <property type="entry name" value="ARYLAMINE N-ACETYLTRANSFERASE 4-RELATED"/>
    <property type="match status" value="1"/>
</dbReference>
<dbReference type="SUPFAM" id="SSF54001">
    <property type="entry name" value="Cysteine proteinases"/>
    <property type="match status" value="1"/>
</dbReference>
<gene>
    <name evidence="3" type="ORF">SAMN05661091_2388</name>
</gene>
<comment type="similarity">
    <text evidence="1 2">Belongs to the arylamine N-acetyltransferase family.</text>
</comment>
<evidence type="ECO:0000256" key="1">
    <source>
        <dbReference type="ARBA" id="ARBA00006547"/>
    </source>
</evidence>
<sequence length="265" mass="30909">MLSNFMDNQLDVQLYLDRIGFNGPINNSPEVLAKLQEQHVHTVPYENLDILGHIPLSLEIPDLFHKIVIERRGGYCFELNALFGWLLQELGFKVTNYFGRFWRGESHTPVKRRHHILHVDIHDRRFIADVGAGMAPRLPIELIEDAEQIQGTEIYQVNKTSSYGWMLYERKNEILDPVYSFTEEANLPQDYFTTSYWCQYSPESVFNKGAKVFIRTKDGRNTVDGHEFRIFTSDEVRTFSPSSPQEYADALYVHFGIKLPFELKQ</sequence>
<accession>A0A1X7HBU4</accession>
<dbReference type="InterPro" id="IPR038765">
    <property type="entry name" value="Papain-like_cys_pep_sf"/>
</dbReference>
<dbReference type="Proteomes" id="UP000192940">
    <property type="component" value="Chromosome I"/>
</dbReference>
<dbReference type="GO" id="GO:0016407">
    <property type="term" value="F:acetyltransferase activity"/>
    <property type="evidence" value="ECO:0007669"/>
    <property type="project" value="InterPro"/>
</dbReference>
<keyword evidence="3" id="KW-0808">Transferase</keyword>
<dbReference type="PANTHER" id="PTHR11786">
    <property type="entry name" value="N-HYDROXYARYLAMINE O-ACETYLTRANSFERASE"/>
    <property type="match status" value="1"/>
</dbReference>
<dbReference type="Pfam" id="PF00797">
    <property type="entry name" value="Acetyltransf_2"/>
    <property type="match status" value="1"/>
</dbReference>
<dbReference type="InterPro" id="IPR001447">
    <property type="entry name" value="Arylamine_N-AcTrfase"/>
</dbReference>
<dbReference type="EMBL" id="LT840184">
    <property type="protein sequence ID" value="SMF83453.1"/>
    <property type="molecule type" value="Genomic_DNA"/>
</dbReference>